<dbReference type="Proteomes" id="UP000007004">
    <property type="component" value="Segment"/>
</dbReference>
<evidence type="ECO:0000313" key="2">
    <source>
        <dbReference type="EMBL" id="AFU63643.1"/>
    </source>
</evidence>
<protein>
    <recommendedName>
        <fullName evidence="1">HNH nuclease domain-containing protein</fullName>
    </recommendedName>
</protein>
<feature type="domain" description="HNH nuclease" evidence="1">
    <location>
        <begin position="42"/>
        <end position="80"/>
    </location>
</feature>
<name>K4I1V4_9CAUD</name>
<dbReference type="Gene3D" id="3.90.75.20">
    <property type="match status" value="1"/>
</dbReference>
<organism evidence="2 3">
    <name type="scientific">Salmonella phage SSE121</name>
    <dbReference type="NCBI Taxonomy" id="1204529"/>
    <lineage>
        <taxon>Viruses</taxon>
        <taxon>Duplodnaviria</taxon>
        <taxon>Heunggongvirae</taxon>
        <taxon>Uroviricota</taxon>
        <taxon>Caudoviricetes</taxon>
        <taxon>Vequintavirinae</taxon>
        <taxon>Seunavirus</taxon>
        <taxon>Seunavirus SSE121</taxon>
    </lineage>
</organism>
<dbReference type="SUPFAM" id="SSF54060">
    <property type="entry name" value="His-Me finger endonucleases"/>
    <property type="match status" value="1"/>
</dbReference>
<dbReference type="InterPro" id="IPR003615">
    <property type="entry name" value="HNH_nuc"/>
</dbReference>
<keyword evidence="3" id="KW-1185">Reference proteome</keyword>
<dbReference type="RefSeq" id="YP_009148798.1">
    <property type="nucleotide sequence ID" value="NC_027351.1"/>
</dbReference>
<accession>K4I1V4</accession>
<dbReference type="GeneID" id="24638777"/>
<reference evidence="2 3" key="1">
    <citation type="submission" date="2012-06" db="EMBL/GenBank/DDBJ databases">
        <title>Bacteriophages quickly and effectively reduce contamination of various foods with Salmonella.</title>
        <authorList>
            <person name="Woolston J."/>
            <person name="Parks A.R."/>
            <person name="Hanna L.F."/>
            <person name="Charbonneau D."/>
            <person name="Sulakvelidze A."/>
        </authorList>
    </citation>
    <scope>NUCLEOTIDE SEQUENCE [LARGE SCALE GENOMIC DNA]</scope>
    <source>
        <strain evidence="2">SSE-121</strain>
    </source>
</reference>
<dbReference type="Pfam" id="PF13392">
    <property type="entry name" value="HNH_3"/>
    <property type="match status" value="1"/>
</dbReference>
<evidence type="ECO:0000313" key="3">
    <source>
        <dbReference type="Proteomes" id="UP000007004"/>
    </source>
</evidence>
<proteinExistence type="predicted"/>
<sequence>MYLDKIRKVLGLYVRDDGRQHVIIYLYDGMQMTRSYPKYLMEMHLGRELDPDLETVDHIDRDVNNNNISNLQVLTRKANAEKSALRAKEIYCNCLWCGNTFKLSKSQRKNRSDKKSGPFCSRSCSGKYGKHIQSGGPALGKDFDVSYFRNDDCRCGGNGDTQET</sequence>
<dbReference type="InterPro" id="IPR044925">
    <property type="entry name" value="His-Me_finger_sf"/>
</dbReference>
<dbReference type="KEGG" id="vg:24638777"/>
<evidence type="ECO:0000259" key="1">
    <source>
        <dbReference type="Pfam" id="PF13392"/>
    </source>
</evidence>
<dbReference type="EMBL" id="JX181824">
    <property type="protein sequence ID" value="AFU63643.1"/>
    <property type="molecule type" value="Genomic_DNA"/>
</dbReference>